<protein>
    <submittedName>
        <fullName evidence="3">Integrase catalytic region</fullName>
    </submittedName>
</protein>
<feature type="domain" description="Winged helix-turn helix" evidence="2">
    <location>
        <begin position="114"/>
        <end position="169"/>
    </location>
</feature>
<reference evidence="3" key="1">
    <citation type="submission" date="2010-10" db="EMBL/GenBank/DDBJ databases">
        <title>Complete sequence of chromosome of Geobacillus sp. Y4.1MC1.</title>
        <authorList>
            <consortium name="US DOE Joint Genome Institute"/>
            <person name="Lucas S."/>
            <person name="Copeland A."/>
            <person name="Lapidus A."/>
            <person name="Cheng J.-F."/>
            <person name="Bruce D."/>
            <person name="Goodwin L."/>
            <person name="Pitluck S."/>
            <person name="Chertkov O."/>
            <person name="Zhang X."/>
            <person name="Detter J.C."/>
            <person name="Han C."/>
            <person name="Tapia R."/>
            <person name="Land M."/>
            <person name="Hauser L."/>
            <person name="Jeffries C."/>
            <person name="Kyrpides N."/>
            <person name="Ivanova N."/>
            <person name="Ovchinnikova G."/>
            <person name="Brumm P."/>
            <person name="Mead D."/>
            <person name="Woyke T."/>
        </authorList>
    </citation>
    <scope>NUCLEOTIDE SEQUENCE [LARGE SCALE GENOMIC DNA]</scope>
    <source>
        <strain evidence="3">Y4.1MC1</strain>
    </source>
</reference>
<dbReference type="KEGG" id="gmc:GY4MC1_3562"/>
<dbReference type="InterPro" id="IPR025959">
    <property type="entry name" value="Winged_HTH_dom"/>
</dbReference>
<evidence type="ECO:0000259" key="1">
    <source>
        <dbReference type="Pfam" id="PF13358"/>
    </source>
</evidence>
<sequence length="351" mass="40483">MKRLKITDDHGFTARKLRKEERKIKDASLRQRVTAVRLIMEGYLGKEVAEMLNLHRQSVSTYVQLFNEGGLEKLLDKKTPPGKSPYLTEEQQKKLKHMILHSTPFEQGLGMATSWDTRIIPSYLQNQYGISMTRVGVNKMLHRLGLSYTRPTYTLAKGDEQKQRAFVQEMEMIKKLMTGDMVVLYADETHIRSYQALRATWAEVGKQKQIPTYGHHASVTLFGAVNVLDGKVVVQQASACNTGSFLEVVQRILQTYQGKYVLLVLDNARIHHAKQVQEFLRKHEEPIMFFFLPPYSPHLNAIERLWKWLKESVIANRFHKDLHAIEQSGNSFLEYIDNHCEEVLQRLGCAA</sequence>
<gene>
    <name evidence="3" type="ORF">GY4MC1_3562</name>
</gene>
<dbReference type="InterPro" id="IPR038717">
    <property type="entry name" value="Tc1-like_DDE_dom"/>
</dbReference>
<dbReference type="NCBIfam" id="NF033545">
    <property type="entry name" value="transpos_IS630"/>
    <property type="match status" value="1"/>
</dbReference>
<evidence type="ECO:0000259" key="2">
    <source>
        <dbReference type="Pfam" id="PF13592"/>
    </source>
</evidence>
<dbReference type="InterPro" id="IPR036397">
    <property type="entry name" value="RNaseH_sf"/>
</dbReference>
<dbReference type="Pfam" id="PF13592">
    <property type="entry name" value="HTH_33"/>
    <property type="match status" value="1"/>
</dbReference>
<evidence type="ECO:0000313" key="3">
    <source>
        <dbReference type="EMBL" id="ADP76205.1"/>
    </source>
</evidence>
<dbReference type="AlphaFoldDB" id="A0A7U3YIC3"/>
<dbReference type="EMBL" id="CP002293">
    <property type="protein sequence ID" value="ADP76205.1"/>
    <property type="molecule type" value="Genomic_DNA"/>
</dbReference>
<organism evidence="3">
    <name type="scientific">Geobacillus sp. (strain Y4.1MC1)</name>
    <dbReference type="NCBI Taxonomy" id="581103"/>
    <lineage>
        <taxon>Bacteria</taxon>
        <taxon>Bacillati</taxon>
        <taxon>Bacillota</taxon>
        <taxon>Bacilli</taxon>
        <taxon>Bacillales</taxon>
        <taxon>Anoxybacillaceae</taxon>
        <taxon>Geobacillus</taxon>
    </lineage>
</organism>
<dbReference type="PANTHER" id="PTHR46564:SF1">
    <property type="entry name" value="TRANSPOSASE"/>
    <property type="match status" value="1"/>
</dbReference>
<dbReference type="SUPFAM" id="SSF53098">
    <property type="entry name" value="Ribonuclease H-like"/>
    <property type="match status" value="1"/>
</dbReference>
<dbReference type="Pfam" id="PF13551">
    <property type="entry name" value="HTH_29"/>
    <property type="match status" value="1"/>
</dbReference>
<dbReference type="SUPFAM" id="SSF46689">
    <property type="entry name" value="Homeodomain-like"/>
    <property type="match status" value="1"/>
</dbReference>
<accession>A0A7U3YIC3</accession>
<dbReference type="InterPro" id="IPR009057">
    <property type="entry name" value="Homeodomain-like_sf"/>
</dbReference>
<dbReference type="PANTHER" id="PTHR46564">
    <property type="entry name" value="TRANSPOSASE"/>
    <property type="match status" value="1"/>
</dbReference>
<dbReference type="Pfam" id="PF13358">
    <property type="entry name" value="DDE_3"/>
    <property type="match status" value="1"/>
</dbReference>
<dbReference type="Gene3D" id="3.30.420.10">
    <property type="entry name" value="Ribonuclease H-like superfamily/Ribonuclease H"/>
    <property type="match status" value="1"/>
</dbReference>
<dbReference type="InterPro" id="IPR012337">
    <property type="entry name" value="RNaseH-like_sf"/>
</dbReference>
<proteinExistence type="predicted"/>
<dbReference type="GO" id="GO:0003676">
    <property type="term" value="F:nucleic acid binding"/>
    <property type="evidence" value="ECO:0007669"/>
    <property type="project" value="InterPro"/>
</dbReference>
<feature type="domain" description="Tc1-like transposase DDE" evidence="1">
    <location>
        <begin position="183"/>
        <end position="324"/>
    </location>
</feature>
<dbReference type="InterPro" id="IPR047655">
    <property type="entry name" value="Transpos_IS630-like"/>
</dbReference>
<name>A0A7U3YIC3_GEOS0</name>